<dbReference type="PANTHER" id="PTHR21485">
    <property type="entry name" value="HAD SUPERFAMILY MEMBERS CMAS AND KDSC"/>
    <property type="match status" value="1"/>
</dbReference>
<proteinExistence type="predicted"/>
<dbReference type="InterPro" id="IPR050793">
    <property type="entry name" value="CMP-NeuNAc_synthase"/>
</dbReference>
<dbReference type="AlphaFoldDB" id="A0A062UK26"/>
<dbReference type="PANTHER" id="PTHR21485:SF6">
    <property type="entry name" value="N-ACYLNEURAMINATE CYTIDYLYLTRANSFERASE-RELATED"/>
    <property type="match status" value="1"/>
</dbReference>
<dbReference type="InterPro" id="IPR029044">
    <property type="entry name" value="Nucleotide-diphossugar_trans"/>
</dbReference>
<dbReference type="RefSeq" id="WP_206741435.1">
    <property type="nucleotide sequence ID" value="NZ_AWFG01000019.1"/>
</dbReference>
<reference evidence="1 2" key="1">
    <citation type="journal article" date="2014" name="Antonie Van Leeuwenhoek">
        <title>Hyphomonas beringensis sp. nov. and Hyphomonas chukchiensis sp. nov., isolated from surface seawater of the Bering Sea and Chukchi Sea.</title>
        <authorList>
            <person name="Li C."/>
            <person name="Lai Q."/>
            <person name="Li G."/>
            <person name="Dong C."/>
            <person name="Wang J."/>
            <person name="Liao Y."/>
            <person name="Shao Z."/>
        </authorList>
    </citation>
    <scope>NUCLEOTIDE SEQUENCE [LARGE SCALE GENOMIC DNA]</scope>
    <source>
        <strain evidence="1 2">BH-BN04-4</strain>
    </source>
</reference>
<accession>A0A062UK26</accession>
<comment type="caution">
    <text evidence="1">The sequence shown here is derived from an EMBL/GenBank/DDBJ whole genome shotgun (WGS) entry which is preliminary data.</text>
</comment>
<name>A0A062UK26_9PROT</name>
<protein>
    <recommendedName>
        <fullName evidence="3">Acylneuraminate cytidylyltransferase</fullName>
    </recommendedName>
</protein>
<dbReference type="Pfam" id="PF02348">
    <property type="entry name" value="CTP_transf_3"/>
    <property type="match status" value="1"/>
</dbReference>
<dbReference type="eggNOG" id="COG1083">
    <property type="taxonomic scope" value="Bacteria"/>
</dbReference>
<dbReference type="Proteomes" id="UP000027190">
    <property type="component" value="Unassembled WGS sequence"/>
</dbReference>
<dbReference type="InterPro" id="IPR003329">
    <property type="entry name" value="Cytidylyl_trans"/>
</dbReference>
<gene>
    <name evidence="1" type="ORF">HY30_03355</name>
</gene>
<dbReference type="Gene3D" id="3.90.550.10">
    <property type="entry name" value="Spore Coat Polysaccharide Biosynthesis Protein SpsA, Chain A"/>
    <property type="match status" value="1"/>
</dbReference>
<keyword evidence="2" id="KW-1185">Reference proteome</keyword>
<evidence type="ECO:0000313" key="2">
    <source>
        <dbReference type="Proteomes" id="UP000027190"/>
    </source>
</evidence>
<dbReference type="STRING" id="1280947.HY30_03355"/>
<sequence>MTDNTKITALLPMKAHSARVKSKNFRLIAGKPLFQWILDALLAVPAIDKVVINTDARQILADEGLIESDRVMIRDRKPELCGDFVSMNLVLGDDIANVPSDHYLMTHTTNPLLQPDMIEGLIGTYLGALKAGKADSLFTVNEMHTRFYTVEGAPINHDPDNLIRTQDLPAYMEENSVCYLFTPQSFAATNARIGKTPLLYPTPKLQSVDIDEISDWFIAESLLMRVAAGEKLPEEA</sequence>
<dbReference type="PATRIC" id="fig|1280947.3.peg.1545"/>
<evidence type="ECO:0008006" key="3">
    <source>
        <dbReference type="Google" id="ProtNLM"/>
    </source>
</evidence>
<dbReference type="SUPFAM" id="SSF53448">
    <property type="entry name" value="Nucleotide-diphospho-sugar transferases"/>
    <property type="match status" value="1"/>
</dbReference>
<dbReference type="EMBL" id="AWFG01000019">
    <property type="protein sequence ID" value="KCZ58787.1"/>
    <property type="molecule type" value="Genomic_DNA"/>
</dbReference>
<organism evidence="1 2">
    <name type="scientific">Hyphomonas chukchiensis</name>
    <dbReference type="NCBI Taxonomy" id="1280947"/>
    <lineage>
        <taxon>Bacteria</taxon>
        <taxon>Pseudomonadati</taxon>
        <taxon>Pseudomonadota</taxon>
        <taxon>Alphaproteobacteria</taxon>
        <taxon>Hyphomonadales</taxon>
        <taxon>Hyphomonadaceae</taxon>
        <taxon>Hyphomonas</taxon>
    </lineage>
</organism>
<evidence type="ECO:0000313" key="1">
    <source>
        <dbReference type="EMBL" id="KCZ58787.1"/>
    </source>
</evidence>
<dbReference type="CDD" id="cd02513">
    <property type="entry name" value="CMP-NeuAc_Synthase"/>
    <property type="match status" value="1"/>
</dbReference>
<dbReference type="GO" id="GO:0008781">
    <property type="term" value="F:N-acylneuraminate cytidylyltransferase activity"/>
    <property type="evidence" value="ECO:0007669"/>
    <property type="project" value="TreeGrafter"/>
</dbReference>